<keyword evidence="3" id="KW-1185">Reference proteome</keyword>
<comment type="caution">
    <text evidence="2">The sequence shown here is derived from an EMBL/GenBank/DDBJ whole genome shotgun (WGS) entry which is preliminary data.</text>
</comment>
<reference evidence="3" key="1">
    <citation type="submission" date="2022-10" db="EMBL/GenBank/DDBJ databases">
        <title>Genome assembly of Pristionchus species.</title>
        <authorList>
            <person name="Yoshida K."/>
            <person name="Sommer R.J."/>
        </authorList>
    </citation>
    <scope>NUCLEOTIDE SEQUENCE [LARGE SCALE GENOMIC DNA]</scope>
    <source>
        <strain evidence="3">RS5460</strain>
    </source>
</reference>
<dbReference type="EMBL" id="BTRK01000001">
    <property type="protein sequence ID" value="GMR33107.1"/>
    <property type="molecule type" value="Genomic_DNA"/>
</dbReference>
<feature type="region of interest" description="Disordered" evidence="1">
    <location>
        <begin position="1"/>
        <end position="45"/>
    </location>
</feature>
<gene>
    <name evidence="2" type="ORF">PMAYCL1PPCAC_03302</name>
</gene>
<dbReference type="Proteomes" id="UP001328107">
    <property type="component" value="Unassembled WGS sequence"/>
</dbReference>
<organism evidence="2 3">
    <name type="scientific">Pristionchus mayeri</name>
    <dbReference type="NCBI Taxonomy" id="1317129"/>
    <lineage>
        <taxon>Eukaryota</taxon>
        <taxon>Metazoa</taxon>
        <taxon>Ecdysozoa</taxon>
        <taxon>Nematoda</taxon>
        <taxon>Chromadorea</taxon>
        <taxon>Rhabditida</taxon>
        <taxon>Rhabditina</taxon>
        <taxon>Diplogasteromorpha</taxon>
        <taxon>Diplogasteroidea</taxon>
        <taxon>Neodiplogasteridae</taxon>
        <taxon>Pristionchus</taxon>
    </lineage>
</organism>
<sequence>MELRNSRFKLPILPEPRQRKRRITNEVSTPKPTTPRAKRLASRLERLEASRDLPSPIQRKRMERRMAEIRKRRDEIIVEEEDSVFGHGSFVSARTFHRQLLAAVIKGDEEGVEELMRDPRMPMDAATTQYSFSDHRTPLVEAYATANSSLIMALLKARAYKRGVGVDDRLLEPL</sequence>
<name>A0AAN5C7U7_9BILA</name>
<protein>
    <submittedName>
        <fullName evidence="2">Uncharacterized protein</fullName>
    </submittedName>
</protein>
<dbReference type="AlphaFoldDB" id="A0AAN5C7U7"/>
<evidence type="ECO:0000313" key="3">
    <source>
        <dbReference type="Proteomes" id="UP001328107"/>
    </source>
</evidence>
<evidence type="ECO:0000256" key="1">
    <source>
        <dbReference type="SAM" id="MobiDB-lite"/>
    </source>
</evidence>
<evidence type="ECO:0000313" key="2">
    <source>
        <dbReference type="EMBL" id="GMR33107.1"/>
    </source>
</evidence>
<feature type="non-terminal residue" evidence="2">
    <location>
        <position position="174"/>
    </location>
</feature>
<proteinExistence type="predicted"/>
<accession>A0AAN5C7U7</accession>